<evidence type="ECO:0000313" key="2">
    <source>
        <dbReference type="EMBL" id="KAK2967759.1"/>
    </source>
</evidence>
<dbReference type="InterPro" id="IPR001810">
    <property type="entry name" value="F-box_dom"/>
</dbReference>
<dbReference type="Proteomes" id="UP001187471">
    <property type="component" value="Unassembled WGS sequence"/>
</dbReference>
<reference evidence="2" key="1">
    <citation type="submission" date="2022-12" db="EMBL/GenBank/DDBJ databases">
        <title>Draft genome assemblies for two species of Escallonia (Escalloniales).</title>
        <authorList>
            <person name="Chanderbali A."/>
            <person name="Dervinis C."/>
            <person name="Anghel I."/>
            <person name="Soltis D."/>
            <person name="Soltis P."/>
            <person name="Zapata F."/>
        </authorList>
    </citation>
    <scope>NUCLEOTIDE SEQUENCE</scope>
    <source>
        <strain evidence="2">UCBG92.1500</strain>
        <tissue evidence="2">Leaf</tissue>
    </source>
</reference>
<dbReference type="Pfam" id="PF00646">
    <property type="entry name" value="F-box"/>
    <property type="match status" value="1"/>
</dbReference>
<dbReference type="AlphaFoldDB" id="A0AA88QCG5"/>
<dbReference type="CDD" id="cd09917">
    <property type="entry name" value="F-box_SF"/>
    <property type="match status" value="1"/>
</dbReference>
<organism evidence="2 3">
    <name type="scientific">Escallonia rubra</name>
    <dbReference type="NCBI Taxonomy" id="112253"/>
    <lineage>
        <taxon>Eukaryota</taxon>
        <taxon>Viridiplantae</taxon>
        <taxon>Streptophyta</taxon>
        <taxon>Embryophyta</taxon>
        <taxon>Tracheophyta</taxon>
        <taxon>Spermatophyta</taxon>
        <taxon>Magnoliopsida</taxon>
        <taxon>eudicotyledons</taxon>
        <taxon>Gunneridae</taxon>
        <taxon>Pentapetalae</taxon>
        <taxon>asterids</taxon>
        <taxon>campanulids</taxon>
        <taxon>Escalloniales</taxon>
        <taxon>Escalloniaceae</taxon>
        <taxon>Escallonia</taxon>
    </lineage>
</organism>
<keyword evidence="3" id="KW-1185">Reference proteome</keyword>
<evidence type="ECO:0000259" key="1">
    <source>
        <dbReference type="PROSITE" id="PS50181"/>
    </source>
</evidence>
<dbReference type="InterPro" id="IPR036047">
    <property type="entry name" value="F-box-like_dom_sf"/>
</dbReference>
<dbReference type="PROSITE" id="PS50181">
    <property type="entry name" value="FBOX"/>
    <property type="match status" value="1"/>
</dbReference>
<dbReference type="EMBL" id="JAVXUO010002989">
    <property type="protein sequence ID" value="KAK2967759.1"/>
    <property type="molecule type" value="Genomic_DNA"/>
</dbReference>
<name>A0AA88QCG5_9ASTE</name>
<evidence type="ECO:0000313" key="3">
    <source>
        <dbReference type="Proteomes" id="UP001187471"/>
    </source>
</evidence>
<gene>
    <name evidence="2" type="ORF">RJ640_029655</name>
</gene>
<proteinExistence type="predicted"/>
<dbReference type="SMART" id="SM00256">
    <property type="entry name" value="FBOX"/>
    <property type="match status" value="1"/>
</dbReference>
<protein>
    <recommendedName>
        <fullName evidence="1">F-box domain-containing protein</fullName>
    </recommendedName>
</protein>
<dbReference type="InterPro" id="IPR050796">
    <property type="entry name" value="SCF_F-box_component"/>
</dbReference>
<accession>A0AA88QCG5</accession>
<feature type="domain" description="F-box" evidence="1">
    <location>
        <begin position="11"/>
        <end position="57"/>
    </location>
</feature>
<dbReference type="Gene3D" id="1.20.1280.50">
    <property type="match status" value="1"/>
</dbReference>
<dbReference type="PANTHER" id="PTHR31672">
    <property type="entry name" value="BNACNNG10540D PROTEIN"/>
    <property type="match status" value="1"/>
</dbReference>
<dbReference type="SUPFAM" id="SSF81383">
    <property type="entry name" value="F-box domain"/>
    <property type="match status" value="1"/>
</dbReference>
<sequence>MESHQSSTTNAVGLCLLPSELIQYILLCLPLPDVYRFKSVSKSIALLISDQDFVRDYNLQSSSATWLFIYKKRWKRDAVLHGFTDCSNRWFKFLIADTLKEMIPRCEDLYFLTASGDHFLFALNTSQEVILVNPVLKTIKRIPPSPLGPRCTSSWRRSGMKLLSGPPGVGHFRFLFAEMNEDFPVLFEYSSITDKWHSTVARENFGVLQRCNGREGDPSFLSIFNGRNESVLIATGSQGETPVVVRPRFHGGGNDEGQSAVGFGWGNAINRLQVYGDGNMVIARSESVDVAKSNTKLLKSLELWSLSSDGRRWEFISNVPSELIDQIKKPHGVMMGCLEESKGTVRVVLMSNFESVWDIIWLCYGRGEREWTWVPVPDCKMKGSNLAGITFSSGLTLS</sequence>
<comment type="caution">
    <text evidence="2">The sequence shown here is derived from an EMBL/GenBank/DDBJ whole genome shotgun (WGS) entry which is preliminary data.</text>
</comment>